<keyword evidence="2" id="KW-1185">Reference proteome</keyword>
<reference evidence="1" key="1">
    <citation type="submission" date="2022-05" db="EMBL/GenBank/DDBJ databases">
        <authorList>
            <person name="Okamura Y."/>
        </authorList>
    </citation>
    <scope>NUCLEOTIDE SEQUENCE</scope>
</reference>
<dbReference type="AlphaFoldDB" id="A0A9P0TRQ3"/>
<organism evidence="1 2">
    <name type="scientific">Pieris brassicae</name>
    <name type="common">White butterfly</name>
    <name type="synonym">Large white butterfly</name>
    <dbReference type="NCBI Taxonomy" id="7116"/>
    <lineage>
        <taxon>Eukaryota</taxon>
        <taxon>Metazoa</taxon>
        <taxon>Ecdysozoa</taxon>
        <taxon>Arthropoda</taxon>
        <taxon>Hexapoda</taxon>
        <taxon>Insecta</taxon>
        <taxon>Pterygota</taxon>
        <taxon>Neoptera</taxon>
        <taxon>Endopterygota</taxon>
        <taxon>Lepidoptera</taxon>
        <taxon>Glossata</taxon>
        <taxon>Ditrysia</taxon>
        <taxon>Papilionoidea</taxon>
        <taxon>Pieridae</taxon>
        <taxon>Pierinae</taxon>
        <taxon>Pieris</taxon>
    </lineage>
</organism>
<dbReference type="Proteomes" id="UP001152562">
    <property type="component" value="Unassembled WGS sequence"/>
</dbReference>
<sequence length="153" mass="16977">MCICRELSKAIQLNGTRDRQALSIGRGLELHLNTMFIGTTINIINNSLQARFAKRTAGPRTCYVLLIQPIQMEEIMASTDPACDLRMGRSLGVPTRSKREKFKQTATRAMPIGFEAGFYGPLMRSHIVLLTSHPRVPTAEVTSHLPGRVNISV</sequence>
<name>A0A9P0TRQ3_PIEBR</name>
<gene>
    <name evidence="1" type="ORF">PIBRA_LOCUS10354</name>
</gene>
<evidence type="ECO:0000313" key="1">
    <source>
        <dbReference type="EMBL" id="CAH4034139.1"/>
    </source>
</evidence>
<comment type="caution">
    <text evidence="1">The sequence shown here is derived from an EMBL/GenBank/DDBJ whole genome shotgun (WGS) entry which is preliminary data.</text>
</comment>
<proteinExistence type="predicted"/>
<protein>
    <submittedName>
        <fullName evidence="1">Uncharacterized protein</fullName>
    </submittedName>
</protein>
<accession>A0A9P0TRQ3</accession>
<evidence type="ECO:0000313" key="2">
    <source>
        <dbReference type="Proteomes" id="UP001152562"/>
    </source>
</evidence>
<dbReference type="EMBL" id="CALOZG010000040">
    <property type="protein sequence ID" value="CAH4034139.1"/>
    <property type="molecule type" value="Genomic_DNA"/>
</dbReference>